<feature type="compositionally biased region" description="Low complexity" evidence="1">
    <location>
        <begin position="389"/>
        <end position="403"/>
    </location>
</feature>
<evidence type="ECO:0000313" key="3">
    <source>
        <dbReference type="Proteomes" id="UP000507470"/>
    </source>
</evidence>
<sequence>MSHGERDDNERQPKLKLREISGDAVSGTTIQPGPYNGKDSWEEYISHVENCDDLGKWGESEKALLLAASLQGLDRTFYISLTSTEKRFSRISDLNSHVEENTETWGNKWKKTFYLSEANGYLFYVYQENYRRLVTKVTLKGSAVAVQARNQVIEWLGRCKSIKRQRQSWVEDWAYHSRFRDRDSDLLDTLKLATRKPSIESAVSEWQENEPSIQLEELPAFISEEEYDPLLPSVLILHGIQINAEAPLIALFVVRIVSIWIKIEIDPVSKWWKSTMLLLWIDRRPDIVTGTPKSAVTKVKPNAIPTNQSSKPTVMSTNQQSKPTVMPNNQSSKPTVLTTKQSSKPTVLTTNQSSKPTIMKTNQSSNLLSTNQSPSPTVLDKETTNQSATNQTETTPENPLTTE</sequence>
<evidence type="ECO:0000313" key="2">
    <source>
        <dbReference type="EMBL" id="CAC5380700.1"/>
    </source>
</evidence>
<feature type="compositionally biased region" description="Low complexity" evidence="1">
    <location>
        <begin position="361"/>
        <end position="376"/>
    </location>
</feature>
<dbReference type="Proteomes" id="UP000507470">
    <property type="component" value="Unassembled WGS sequence"/>
</dbReference>
<dbReference type="EMBL" id="CACVKT020002931">
    <property type="protein sequence ID" value="CAC5380700.1"/>
    <property type="molecule type" value="Genomic_DNA"/>
</dbReference>
<keyword evidence="3" id="KW-1185">Reference proteome</keyword>
<accession>A0A6J8BBL3</accession>
<dbReference type="OrthoDB" id="6162896at2759"/>
<proteinExistence type="predicted"/>
<feature type="region of interest" description="Disordered" evidence="1">
    <location>
        <begin position="291"/>
        <end position="403"/>
    </location>
</feature>
<name>A0A6J8BBL3_MYTCO</name>
<organism evidence="2 3">
    <name type="scientific">Mytilus coruscus</name>
    <name type="common">Sea mussel</name>
    <dbReference type="NCBI Taxonomy" id="42192"/>
    <lineage>
        <taxon>Eukaryota</taxon>
        <taxon>Metazoa</taxon>
        <taxon>Spiralia</taxon>
        <taxon>Lophotrochozoa</taxon>
        <taxon>Mollusca</taxon>
        <taxon>Bivalvia</taxon>
        <taxon>Autobranchia</taxon>
        <taxon>Pteriomorphia</taxon>
        <taxon>Mytilida</taxon>
        <taxon>Mytiloidea</taxon>
        <taxon>Mytilidae</taxon>
        <taxon>Mytilinae</taxon>
        <taxon>Mytilus</taxon>
    </lineage>
</organism>
<feature type="compositionally biased region" description="Polar residues" evidence="1">
    <location>
        <begin position="304"/>
        <end position="360"/>
    </location>
</feature>
<gene>
    <name evidence="2" type="ORF">MCOR_16649</name>
</gene>
<protein>
    <submittedName>
        <fullName evidence="2">Uncharacterized protein</fullName>
    </submittedName>
</protein>
<reference evidence="2 3" key="1">
    <citation type="submission" date="2020-06" db="EMBL/GenBank/DDBJ databases">
        <authorList>
            <person name="Li R."/>
            <person name="Bekaert M."/>
        </authorList>
    </citation>
    <scope>NUCLEOTIDE SEQUENCE [LARGE SCALE GENOMIC DNA]</scope>
    <source>
        <strain evidence="3">wild</strain>
    </source>
</reference>
<evidence type="ECO:0000256" key="1">
    <source>
        <dbReference type="SAM" id="MobiDB-lite"/>
    </source>
</evidence>
<dbReference type="AlphaFoldDB" id="A0A6J8BBL3"/>